<accession>A0A6F8VG51</accession>
<organism evidence="2 3">
    <name type="scientific">Sulfurimicrobium lacus</name>
    <dbReference type="NCBI Taxonomy" id="2715678"/>
    <lineage>
        <taxon>Bacteria</taxon>
        <taxon>Pseudomonadati</taxon>
        <taxon>Pseudomonadota</taxon>
        <taxon>Betaproteobacteria</taxon>
        <taxon>Nitrosomonadales</taxon>
        <taxon>Sulfuricellaceae</taxon>
        <taxon>Sulfurimicrobium</taxon>
    </lineage>
</organism>
<gene>
    <name evidence="2" type="ORF">SKTS_35840</name>
</gene>
<feature type="domain" description="Spore protein YkvP/CgeB glycosyl transferase-like" evidence="1">
    <location>
        <begin position="166"/>
        <end position="304"/>
    </location>
</feature>
<evidence type="ECO:0000259" key="1">
    <source>
        <dbReference type="Pfam" id="PF13524"/>
    </source>
</evidence>
<sequence>MKLLLNFTAGLQAQKEGFEAIGCTFAENLWQPGRSDLENCTACIIDLYEGIRHPFRTLGLKFRLRRHGIPLIAIDRDAPWYRGVRPRRLWLFKALGLLDIYASHSLQNADRFAPIALYLPNAARTNVYNLAGRSLSELRQPAAYRYDVSFIGNLNAIRYREHRKRAEFLEELLRRLTALGINCHFADSAGLSPAEQVDLIQQSRINLNYGAACDNGAQKSWGLPERCYGIPACGGFLLSDSREHAKNDFDRETEWASFDGMEDCIARIRFYLDHFELTRKIAEAAHQRVLRSHTYEIRARQILEAALGWRRNRSLGDAS</sequence>
<name>A0A6F8VG51_9PROT</name>
<dbReference type="InterPro" id="IPR055259">
    <property type="entry name" value="YkvP/CgeB_Glyco_trans-like"/>
</dbReference>
<proteinExistence type="predicted"/>
<evidence type="ECO:0000313" key="3">
    <source>
        <dbReference type="Proteomes" id="UP000502260"/>
    </source>
</evidence>
<dbReference type="KEGG" id="slac:SKTS_35840"/>
<dbReference type="Pfam" id="PF13524">
    <property type="entry name" value="Glyco_trans_1_2"/>
    <property type="match status" value="1"/>
</dbReference>
<dbReference type="Proteomes" id="UP000502260">
    <property type="component" value="Chromosome"/>
</dbReference>
<protein>
    <recommendedName>
        <fullName evidence="1">Spore protein YkvP/CgeB glycosyl transferase-like domain-containing protein</fullName>
    </recommendedName>
</protein>
<reference evidence="3" key="1">
    <citation type="submission" date="2020-03" db="EMBL/GenBank/DDBJ databases">
        <title>Complete genome sequence of sulfur-oxidizing bacterium skT11.</title>
        <authorList>
            <person name="Kanda M."/>
            <person name="Kojima H."/>
            <person name="Fukui M."/>
        </authorList>
    </citation>
    <scope>NUCLEOTIDE SEQUENCE [LARGE SCALE GENOMIC DNA]</scope>
    <source>
        <strain evidence="3">skT11</strain>
    </source>
</reference>
<keyword evidence="3" id="KW-1185">Reference proteome</keyword>
<dbReference type="AlphaFoldDB" id="A0A6F8VG51"/>
<dbReference type="EMBL" id="AP022853">
    <property type="protein sequence ID" value="BCB28698.1"/>
    <property type="molecule type" value="Genomic_DNA"/>
</dbReference>
<evidence type="ECO:0000313" key="2">
    <source>
        <dbReference type="EMBL" id="BCB28698.1"/>
    </source>
</evidence>
<dbReference type="RefSeq" id="WP_173068527.1">
    <property type="nucleotide sequence ID" value="NZ_AP022853.1"/>
</dbReference>